<gene>
    <name evidence="4 5" type="primary">LOC110780198</name>
</gene>
<evidence type="ECO:0000313" key="3">
    <source>
        <dbReference type="Proteomes" id="UP000813463"/>
    </source>
</evidence>
<dbReference type="SUPFAM" id="SSF81383">
    <property type="entry name" value="F-box domain"/>
    <property type="match status" value="1"/>
</dbReference>
<dbReference type="Proteomes" id="UP000813463">
    <property type="component" value="Chromosome 4"/>
</dbReference>
<dbReference type="InterPro" id="IPR006566">
    <property type="entry name" value="FBD"/>
</dbReference>
<dbReference type="PROSITE" id="PS50181">
    <property type="entry name" value="FBOX"/>
    <property type="match status" value="1"/>
</dbReference>
<organism evidence="3 5">
    <name type="scientific">Spinacia oleracea</name>
    <name type="common">Spinach</name>
    <dbReference type="NCBI Taxonomy" id="3562"/>
    <lineage>
        <taxon>Eukaryota</taxon>
        <taxon>Viridiplantae</taxon>
        <taxon>Streptophyta</taxon>
        <taxon>Embryophyta</taxon>
        <taxon>Tracheophyta</taxon>
        <taxon>Spermatophyta</taxon>
        <taxon>Magnoliopsida</taxon>
        <taxon>eudicotyledons</taxon>
        <taxon>Gunneridae</taxon>
        <taxon>Pentapetalae</taxon>
        <taxon>Caryophyllales</taxon>
        <taxon>Chenopodiaceae</taxon>
        <taxon>Chenopodioideae</taxon>
        <taxon>Anserineae</taxon>
        <taxon>Spinacia</taxon>
    </lineage>
</organism>
<dbReference type="Pfam" id="PF08387">
    <property type="entry name" value="FBD"/>
    <property type="match status" value="1"/>
</dbReference>
<name>A0ABM3RW35_SPIOL</name>
<keyword evidence="3" id="KW-1185">Reference proteome</keyword>
<reference evidence="3" key="1">
    <citation type="journal article" date="2021" name="Nat. Commun.">
        <title>Genomic analyses provide insights into spinach domestication and the genetic basis of agronomic traits.</title>
        <authorList>
            <person name="Cai X."/>
            <person name="Sun X."/>
            <person name="Xu C."/>
            <person name="Sun H."/>
            <person name="Wang X."/>
            <person name="Ge C."/>
            <person name="Zhang Z."/>
            <person name="Wang Q."/>
            <person name="Fei Z."/>
            <person name="Jiao C."/>
            <person name="Wang Q."/>
        </authorList>
    </citation>
    <scope>NUCLEOTIDE SEQUENCE [LARGE SCALE GENOMIC DNA]</scope>
    <source>
        <strain evidence="3">cv. Varoflay</strain>
    </source>
</reference>
<protein>
    <submittedName>
        <fullName evidence="4 5">F-box protein At3g58950</fullName>
    </submittedName>
</protein>
<dbReference type="InterPro" id="IPR001810">
    <property type="entry name" value="F-box_dom"/>
</dbReference>
<dbReference type="PANTHER" id="PTHR31293:SF12">
    <property type="entry name" value="RNI-LIKE SUPERFAMILY PROTEIN"/>
    <property type="match status" value="1"/>
</dbReference>
<dbReference type="GeneID" id="110780198"/>
<dbReference type="Pfam" id="PF00646">
    <property type="entry name" value="F-box"/>
    <property type="match status" value="1"/>
</dbReference>
<evidence type="ECO:0000259" key="2">
    <source>
        <dbReference type="PROSITE" id="PS50181"/>
    </source>
</evidence>
<feature type="domain" description="F-box" evidence="2">
    <location>
        <begin position="33"/>
        <end position="81"/>
    </location>
</feature>
<feature type="region of interest" description="Disordered" evidence="1">
    <location>
        <begin position="1"/>
        <end position="35"/>
    </location>
</feature>
<dbReference type="PANTHER" id="PTHR31293">
    <property type="entry name" value="RNI-LIKE SUPERFAMILY PROTEIN"/>
    <property type="match status" value="1"/>
</dbReference>
<accession>A0ABM3RW35</accession>
<dbReference type="InterPro" id="IPR036047">
    <property type="entry name" value="F-box-like_dom_sf"/>
</dbReference>
<feature type="compositionally biased region" description="Basic and acidic residues" evidence="1">
    <location>
        <begin position="13"/>
        <end position="35"/>
    </location>
</feature>
<evidence type="ECO:0000256" key="1">
    <source>
        <dbReference type="SAM" id="MobiDB-lite"/>
    </source>
</evidence>
<dbReference type="CDD" id="cd22160">
    <property type="entry name" value="F-box_AtFBL13-like"/>
    <property type="match status" value="1"/>
</dbReference>
<dbReference type="InterPro" id="IPR055294">
    <property type="entry name" value="FBL60-like"/>
</dbReference>
<sequence length="517" mass="59383">MGVNQRKRRIRRELRESSESERERERERERESEDRISSLPDEVLGRVLSLLPTKYAVATTVLSSKWNNLYKLSTTLDFDDSISFNSRNDLGNEQQKASFKKFVNEMLAQCKMSQITKFRLKCGHYCYKNCYLLYDWIDTAASFLKVAELEVSINMVESRVPWGLKLPQSTCENLVVLKLDCPFILCVLSSVTFPRLKILYLNGITFGGNGSTCFTAHFNPSSGDDGLNGLLSCCPLLQELLIQGCDWNGGDLIFTNPLLTRLTLELGSEGLYDQLNCSTVYFNLPSLVYFNYSECLADQYEIRDLKSVIEANINVCFNDDEFEDQQDLCDAILDLIIGIHRCQSLNLSLQCLEALASGDCDFQLPIFCNLARLSLAFGRQVSWNDVLLDFLNSSPCLESLTLELEEGFLRCNYILQYEELLPDGEEDDDFLLNDEAVPPCVHSRLKFINFKDFRGFPGEMQMIMYFLENAHLLMEMVIHWHQKIRKRDSIVKQEEILKLPKFSKSCSITFELCTFNE</sequence>
<dbReference type="InterPro" id="IPR053781">
    <property type="entry name" value="F-box_AtFBL13-like"/>
</dbReference>
<evidence type="ECO:0000313" key="5">
    <source>
        <dbReference type="RefSeq" id="XP_056699830.1"/>
    </source>
</evidence>
<proteinExistence type="predicted"/>
<evidence type="ECO:0000313" key="4">
    <source>
        <dbReference type="RefSeq" id="XP_056699829.1"/>
    </source>
</evidence>
<feature type="compositionally biased region" description="Basic residues" evidence="1">
    <location>
        <begin position="1"/>
        <end position="12"/>
    </location>
</feature>
<dbReference type="SMART" id="SM00579">
    <property type="entry name" value="FBD"/>
    <property type="match status" value="1"/>
</dbReference>
<dbReference type="RefSeq" id="XP_056699829.1">
    <property type="nucleotide sequence ID" value="XM_056843851.1"/>
</dbReference>
<dbReference type="RefSeq" id="XP_056699830.1">
    <property type="nucleotide sequence ID" value="XM_056843852.1"/>
</dbReference>
<reference evidence="4 5" key="2">
    <citation type="submission" date="2025-05" db="UniProtKB">
        <authorList>
            <consortium name="RefSeq"/>
        </authorList>
    </citation>
    <scope>IDENTIFICATION</scope>
    <source>
        <tissue evidence="4 5">Leaf</tissue>
    </source>
</reference>